<feature type="transmembrane region" description="Helical" evidence="12">
    <location>
        <begin position="57"/>
        <end position="78"/>
    </location>
</feature>
<feature type="transmembrane region" description="Helical" evidence="12">
    <location>
        <begin position="219"/>
        <end position="239"/>
    </location>
</feature>
<evidence type="ECO:0000313" key="14">
    <source>
        <dbReference type="Proteomes" id="UP000541470"/>
    </source>
</evidence>
<dbReference type="GO" id="GO:0046872">
    <property type="term" value="F:metal ion binding"/>
    <property type="evidence" value="ECO:0007669"/>
    <property type="project" value="UniProtKB-UniRule"/>
</dbReference>
<dbReference type="GO" id="GO:0009055">
    <property type="term" value="F:electron transfer activity"/>
    <property type="evidence" value="ECO:0007669"/>
    <property type="project" value="UniProtKB-UniRule"/>
</dbReference>
<evidence type="ECO:0000256" key="12">
    <source>
        <dbReference type="PIRNR" id="PIRNR006446"/>
    </source>
</evidence>
<protein>
    <submittedName>
        <fullName evidence="13">Cytochrome ubiquinol oxidase subunit I</fullName>
    </submittedName>
</protein>
<keyword evidence="4 12" id="KW-1003">Cell membrane</keyword>
<evidence type="ECO:0000256" key="4">
    <source>
        <dbReference type="ARBA" id="ARBA00022475"/>
    </source>
</evidence>
<evidence type="ECO:0000256" key="8">
    <source>
        <dbReference type="ARBA" id="ARBA00022982"/>
    </source>
</evidence>
<dbReference type="PIRSF" id="PIRSF006446">
    <property type="entry name" value="Cyt_quinol_oxidase_1"/>
    <property type="match status" value="1"/>
</dbReference>
<feature type="transmembrane region" description="Helical" evidence="12">
    <location>
        <begin position="128"/>
        <end position="149"/>
    </location>
</feature>
<evidence type="ECO:0000256" key="6">
    <source>
        <dbReference type="ARBA" id="ARBA00022692"/>
    </source>
</evidence>
<evidence type="ECO:0000256" key="9">
    <source>
        <dbReference type="ARBA" id="ARBA00022989"/>
    </source>
</evidence>
<proteinExistence type="inferred from homology"/>
<evidence type="ECO:0000256" key="5">
    <source>
        <dbReference type="ARBA" id="ARBA00022617"/>
    </source>
</evidence>
<keyword evidence="14" id="KW-1185">Reference proteome</keyword>
<keyword evidence="10 12" id="KW-0408">Iron</keyword>
<reference evidence="13 14" key="1">
    <citation type="submission" date="2020-04" db="EMBL/GenBank/DDBJ databases">
        <title>Rhizobium sp. S-51 isolated from soil.</title>
        <authorList>
            <person name="Dahal R.H."/>
        </authorList>
    </citation>
    <scope>NUCLEOTIDE SEQUENCE [LARGE SCALE GENOMIC DNA]</scope>
    <source>
        <strain evidence="13 14">S-51</strain>
    </source>
</reference>
<evidence type="ECO:0000256" key="10">
    <source>
        <dbReference type="ARBA" id="ARBA00023004"/>
    </source>
</evidence>
<feature type="transmembrane region" description="Helical" evidence="12">
    <location>
        <begin position="325"/>
        <end position="346"/>
    </location>
</feature>
<comment type="similarity">
    <text evidence="2 12">Belongs to the cytochrome ubiquinol oxidase subunit 1 family.</text>
</comment>
<feature type="transmembrane region" description="Helical" evidence="12">
    <location>
        <begin position="98"/>
        <end position="121"/>
    </location>
</feature>
<gene>
    <name evidence="13" type="ORF">HHL25_01040</name>
</gene>
<comment type="subcellular location">
    <subcellularLocation>
        <location evidence="12">Cell inner membrane</location>
    </subcellularLocation>
    <subcellularLocation>
        <location evidence="1">Cell membrane</location>
        <topology evidence="1">Multi-pass membrane protein</topology>
    </subcellularLocation>
</comment>
<evidence type="ECO:0000256" key="11">
    <source>
        <dbReference type="ARBA" id="ARBA00023136"/>
    </source>
</evidence>
<dbReference type="GO" id="GO:0016682">
    <property type="term" value="F:oxidoreductase activity, acting on diphenols and related substances as donors, oxygen as acceptor"/>
    <property type="evidence" value="ECO:0007669"/>
    <property type="project" value="TreeGrafter"/>
</dbReference>
<keyword evidence="7 12" id="KW-0479">Metal-binding</keyword>
<dbReference type="Pfam" id="PF01654">
    <property type="entry name" value="Cyt_bd_oxida_I"/>
    <property type="match status" value="1"/>
</dbReference>
<evidence type="ECO:0000256" key="3">
    <source>
        <dbReference type="ARBA" id="ARBA00022448"/>
    </source>
</evidence>
<dbReference type="GO" id="GO:0070069">
    <property type="term" value="C:cytochrome complex"/>
    <property type="evidence" value="ECO:0007669"/>
    <property type="project" value="UniProtKB-UniRule"/>
</dbReference>
<dbReference type="GO" id="GO:0005886">
    <property type="term" value="C:plasma membrane"/>
    <property type="evidence" value="ECO:0007669"/>
    <property type="project" value="UniProtKB-SubCell"/>
</dbReference>
<dbReference type="EMBL" id="JABBGK010000001">
    <property type="protein sequence ID" value="NML72700.1"/>
    <property type="molecule type" value="Genomic_DNA"/>
</dbReference>
<feature type="transmembrane region" description="Helical" evidence="12">
    <location>
        <begin position="20"/>
        <end position="45"/>
    </location>
</feature>
<keyword evidence="9 12" id="KW-1133">Transmembrane helix</keyword>
<evidence type="ECO:0000313" key="13">
    <source>
        <dbReference type="EMBL" id="NML72700.1"/>
    </source>
</evidence>
<name>A0A7Y0ASH9_9HYPH</name>
<sequence>MFETFDAQLLARIQFAFTVSFHIIFPAFSIGLASYLAVLEGLWLWKKDKVYLELFNFWKTIFAVAFGMGVVSGIVMSYQFGTNWSVFSDKAGPVIGPLMGYEVLTAFFLEAGFLGVMLFGLKRVGPGLHYLATCMVALGTLISATWILAVNSWMQTPAGFAMNDVGQFVPVDWWAIVFNPSFPYRLTHMVIAAYLTTAFVVGGVGAWHLLRRTAPRRAGVMFSMAMWMAAIVAPIQILAGDAHGLNTLEHQPAKVMAMEGHFDSHADGAPLILFGLPNQAEKRVDYAIEIPKLSSLILKHSLNAPLAGLDTIDDDKEPPVAVVFWSFRVMVGLGFAMLGVGLWSLWCRYRGRLHDCSALHRVAVLMAPSGFVAVLAGWITTEVGRQPYTIYGHLLTADSISPIAAPAVAASLIAFIIVYFFVFGAGTFYILRLMARLPRDPMPDLDDGPVRASGITPVAQAAEGGKHGH</sequence>
<dbReference type="AlphaFoldDB" id="A0A7Y0ASH9"/>
<dbReference type="Proteomes" id="UP000541470">
    <property type="component" value="Unassembled WGS sequence"/>
</dbReference>
<organism evidence="13 14">
    <name type="scientific">Rhizobium terricola</name>
    <dbReference type="NCBI Taxonomy" id="2728849"/>
    <lineage>
        <taxon>Bacteria</taxon>
        <taxon>Pseudomonadati</taxon>
        <taxon>Pseudomonadota</taxon>
        <taxon>Alphaproteobacteria</taxon>
        <taxon>Hyphomicrobiales</taxon>
        <taxon>Rhizobiaceae</taxon>
        <taxon>Rhizobium/Agrobacterium group</taxon>
        <taxon>Rhizobium</taxon>
    </lineage>
</organism>
<feature type="transmembrane region" description="Helical" evidence="12">
    <location>
        <begin position="403"/>
        <end position="431"/>
    </location>
</feature>
<accession>A0A7Y0ASH9</accession>
<keyword evidence="5 12" id="KW-0349">Heme</keyword>
<keyword evidence="3 12" id="KW-0813">Transport</keyword>
<dbReference type="PANTHER" id="PTHR30365">
    <property type="entry name" value="CYTOCHROME D UBIQUINOL OXIDASE"/>
    <property type="match status" value="1"/>
</dbReference>
<dbReference type="GO" id="GO:0020037">
    <property type="term" value="F:heme binding"/>
    <property type="evidence" value="ECO:0007669"/>
    <property type="project" value="TreeGrafter"/>
</dbReference>
<dbReference type="InterPro" id="IPR002585">
    <property type="entry name" value="Cyt-d_ubiquinol_oxidase_su_1"/>
</dbReference>
<dbReference type="RefSeq" id="WP_169586407.1">
    <property type="nucleotide sequence ID" value="NZ_JABBGK010000001.1"/>
</dbReference>
<keyword evidence="8 12" id="KW-0249">Electron transport</keyword>
<keyword evidence="11 12" id="KW-0472">Membrane</keyword>
<feature type="transmembrane region" description="Helical" evidence="12">
    <location>
        <begin position="186"/>
        <end position="207"/>
    </location>
</feature>
<dbReference type="GO" id="GO:0019646">
    <property type="term" value="P:aerobic electron transport chain"/>
    <property type="evidence" value="ECO:0007669"/>
    <property type="project" value="InterPro"/>
</dbReference>
<feature type="transmembrane region" description="Helical" evidence="12">
    <location>
        <begin position="358"/>
        <end position="379"/>
    </location>
</feature>
<keyword evidence="6 12" id="KW-0812">Transmembrane</keyword>
<evidence type="ECO:0000256" key="1">
    <source>
        <dbReference type="ARBA" id="ARBA00004651"/>
    </source>
</evidence>
<evidence type="ECO:0000256" key="2">
    <source>
        <dbReference type="ARBA" id="ARBA00009819"/>
    </source>
</evidence>
<comment type="caution">
    <text evidence="13">The sequence shown here is derived from an EMBL/GenBank/DDBJ whole genome shotgun (WGS) entry which is preliminary data.</text>
</comment>
<evidence type="ECO:0000256" key="7">
    <source>
        <dbReference type="ARBA" id="ARBA00022723"/>
    </source>
</evidence>
<dbReference type="PANTHER" id="PTHR30365:SF14">
    <property type="entry name" value="CYTOCHROME BD MENAQUINOL OXIDASE SUBUNIT I-RELATED"/>
    <property type="match status" value="1"/>
</dbReference>